<feature type="compositionally biased region" description="Basic and acidic residues" evidence="1">
    <location>
        <begin position="1"/>
        <end position="15"/>
    </location>
</feature>
<reference evidence="2" key="1">
    <citation type="submission" date="2009-05" db="EMBL/GenBank/DDBJ databases">
        <authorList>
            <person name="Harkins D.M."/>
            <person name="DeShazer D."/>
            <person name="Woods D.E."/>
            <person name="Brinkac L.M."/>
            <person name="Brown K.A."/>
            <person name="Hung G.C."/>
            <person name="Tuanyok A."/>
            <person name="Zhang B."/>
            <person name="Nierman W.C."/>
        </authorList>
    </citation>
    <scope>NUCLEOTIDE SEQUENCE [LARGE SCALE GENOMIC DNA]</scope>
    <source>
        <strain evidence="2">1710a</strain>
    </source>
</reference>
<sequence length="49" mass="6033">MRKQDCNEPDFEREYRKHHHRSDRENNLRYHERQSNYNSAQIGAASFLP</sequence>
<evidence type="ECO:0000313" key="2">
    <source>
        <dbReference type="EMBL" id="EET04848.1"/>
    </source>
</evidence>
<accession>A0A0E1VVE5</accession>
<dbReference type="Proteomes" id="UP000001812">
    <property type="component" value="Chromosome II"/>
</dbReference>
<dbReference type="EMBL" id="CM000833">
    <property type="protein sequence ID" value="EET04848.1"/>
    <property type="molecule type" value="Genomic_DNA"/>
</dbReference>
<dbReference type="AlphaFoldDB" id="A0A0E1VVE5"/>
<feature type="region of interest" description="Disordered" evidence="1">
    <location>
        <begin position="1"/>
        <end position="49"/>
    </location>
</feature>
<protein>
    <submittedName>
        <fullName evidence="2">Uncharacterized protein</fullName>
    </submittedName>
</protein>
<organism evidence="2">
    <name type="scientific">Burkholderia pseudomallei 1710a</name>
    <dbReference type="NCBI Taxonomy" id="320371"/>
    <lineage>
        <taxon>Bacteria</taxon>
        <taxon>Pseudomonadati</taxon>
        <taxon>Pseudomonadota</taxon>
        <taxon>Betaproteobacteria</taxon>
        <taxon>Burkholderiales</taxon>
        <taxon>Burkholderiaceae</taxon>
        <taxon>Burkholderia</taxon>
        <taxon>pseudomallei group</taxon>
    </lineage>
</organism>
<proteinExistence type="predicted"/>
<dbReference type="HOGENOM" id="CLU_3133260_0_0_4"/>
<gene>
    <name evidence="2" type="ORF">BURPS1710A_A2587</name>
</gene>
<evidence type="ECO:0000256" key="1">
    <source>
        <dbReference type="SAM" id="MobiDB-lite"/>
    </source>
</evidence>
<feature type="compositionally biased region" description="Basic and acidic residues" evidence="1">
    <location>
        <begin position="22"/>
        <end position="34"/>
    </location>
</feature>
<name>A0A0E1VVE5_BURPE</name>